<feature type="domain" description="C2H2-type" evidence="3">
    <location>
        <begin position="15"/>
        <end position="44"/>
    </location>
</feature>
<gene>
    <name evidence="4" type="ORF">BD626DRAFT_474205</name>
</gene>
<sequence>MSLTAESTVTPPPTYVCKHLSCGQHFDSLDNRNVHERHHVVNDKGETRCPHHGCSYTHASETKVLNHITSSHRDLPRCQQSGCNYFATSPRLLAVHVRSAHGIAASPRRASSSSPFKKSPTKAKAKRVIQLRSIQPISWPLPSSPKTPLQEVPEDSLFVLSDSPQPGESDEDKDEGAPSESPAGVEPFSSDREPSKTPMSSLLTRSFDLEALGEVDED</sequence>
<dbReference type="Proteomes" id="UP000320762">
    <property type="component" value="Unassembled WGS sequence"/>
</dbReference>
<name>A0A550CXF3_9AGAR</name>
<evidence type="ECO:0000256" key="1">
    <source>
        <dbReference type="PROSITE-ProRule" id="PRU00042"/>
    </source>
</evidence>
<dbReference type="EMBL" id="VDMD01000001">
    <property type="protein sequence ID" value="TRM69474.1"/>
    <property type="molecule type" value="Genomic_DNA"/>
</dbReference>
<evidence type="ECO:0000313" key="5">
    <source>
        <dbReference type="Proteomes" id="UP000320762"/>
    </source>
</evidence>
<dbReference type="GO" id="GO:0008270">
    <property type="term" value="F:zinc ion binding"/>
    <property type="evidence" value="ECO:0007669"/>
    <property type="project" value="UniProtKB-KW"/>
</dbReference>
<dbReference type="InterPro" id="IPR013087">
    <property type="entry name" value="Znf_C2H2_type"/>
</dbReference>
<dbReference type="OrthoDB" id="10525486at2759"/>
<keyword evidence="5" id="KW-1185">Reference proteome</keyword>
<dbReference type="PROSITE" id="PS00028">
    <property type="entry name" value="ZINC_FINGER_C2H2_1"/>
    <property type="match status" value="1"/>
</dbReference>
<dbReference type="PROSITE" id="PS50157">
    <property type="entry name" value="ZINC_FINGER_C2H2_2"/>
    <property type="match status" value="1"/>
</dbReference>
<feature type="compositionally biased region" description="Low complexity" evidence="2">
    <location>
        <begin position="104"/>
        <end position="118"/>
    </location>
</feature>
<protein>
    <recommendedName>
        <fullName evidence="3">C2H2-type domain-containing protein</fullName>
    </recommendedName>
</protein>
<dbReference type="SMART" id="SM00355">
    <property type="entry name" value="ZnF_C2H2"/>
    <property type="match status" value="3"/>
</dbReference>
<evidence type="ECO:0000313" key="4">
    <source>
        <dbReference type="EMBL" id="TRM69474.1"/>
    </source>
</evidence>
<reference evidence="4 5" key="1">
    <citation type="journal article" date="2019" name="New Phytol.">
        <title>Comparative genomics reveals unique wood-decay strategies and fruiting body development in the Schizophyllaceae.</title>
        <authorList>
            <person name="Almasi E."/>
            <person name="Sahu N."/>
            <person name="Krizsan K."/>
            <person name="Balint B."/>
            <person name="Kovacs G.M."/>
            <person name="Kiss B."/>
            <person name="Cseklye J."/>
            <person name="Drula E."/>
            <person name="Henrissat B."/>
            <person name="Nagy I."/>
            <person name="Chovatia M."/>
            <person name="Adam C."/>
            <person name="LaButti K."/>
            <person name="Lipzen A."/>
            <person name="Riley R."/>
            <person name="Grigoriev I.V."/>
            <person name="Nagy L.G."/>
        </authorList>
    </citation>
    <scope>NUCLEOTIDE SEQUENCE [LARGE SCALE GENOMIC DNA]</scope>
    <source>
        <strain evidence="4 5">NL-1724</strain>
    </source>
</reference>
<comment type="caution">
    <text evidence="4">The sequence shown here is derived from an EMBL/GenBank/DDBJ whole genome shotgun (WGS) entry which is preliminary data.</text>
</comment>
<keyword evidence="1" id="KW-0479">Metal-binding</keyword>
<evidence type="ECO:0000259" key="3">
    <source>
        <dbReference type="PROSITE" id="PS50157"/>
    </source>
</evidence>
<evidence type="ECO:0000256" key="2">
    <source>
        <dbReference type="SAM" id="MobiDB-lite"/>
    </source>
</evidence>
<dbReference type="AlphaFoldDB" id="A0A550CXF3"/>
<feature type="region of interest" description="Disordered" evidence="2">
    <location>
        <begin position="104"/>
        <end position="218"/>
    </location>
</feature>
<organism evidence="4 5">
    <name type="scientific">Schizophyllum amplum</name>
    <dbReference type="NCBI Taxonomy" id="97359"/>
    <lineage>
        <taxon>Eukaryota</taxon>
        <taxon>Fungi</taxon>
        <taxon>Dikarya</taxon>
        <taxon>Basidiomycota</taxon>
        <taxon>Agaricomycotina</taxon>
        <taxon>Agaricomycetes</taxon>
        <taxon>Agaricomycetidae</taxon>
        <taxon>Agaricales</taxon>
        <taxon>Schizophyllaceae</taxon>
        <taxon>Schizophyllum</taxon>
    </lineage>
</organism>
<proteinExistence type="predicted"/>
<feature type="compositionally biased region" description="Basic residues" evidence="2">
    <location>
        <begin position="119"/>
        <end position="129"/>
    </location>
</feature>
<keyword evidence="1" id="KW-0863">Zinc-finger</keyword>
<keyword evidence="1" id="KW-0862">Zinc</keyword>
<accession>A0A550CXF3</accession>